<protein>
    <recommendedName>
        <fullName evidence="2">ABC-type uncharacterized transport system domain-containing protein</fullName>
    </recommendedName>
</protein>
<keyword evidence="1" id="KW-0812">Transmembrane</keyword>
<reference evidence="3" key="1">
    <citation type="submission" date="2009-12" db="EMBL/GenBank/DDBJ databases">
        <authorList>
            <person name="Weinstock G."/>
            <person name="Sodergren E."/>
            <person name="Clifton S."/>
            <person name="Fulton L."/>
            <person name="Fulton B."/>
            <person name="Courtney L."/>
            <person name="Fronick C."/>
            <person name="Harrison M."/>
            <person name="Strong C."/>
            <person name="Farmer C."/>
            <person name="Delahaunty K."/>
            <person name="Markovic C."/>
            <person name="Hall O."/>
            <person name="Minx P."/>
            <person name="Tomlinson C."/>
            <person name="Mitreva M."/>
            <person name="Nelson J."/>
            <person name="Hou S."/>
            <person name="Wollam A."/>
            <person name="Pepin K.H."/>
            <person name="Johnson M."/>
            <person name="Bhonagiri V."/>
            <person name="Nash W.E."/>
            <person name="Warren W."/>
            <person name="Chinwalla A."/>
            <person name="Mardis E.R."/>
            <person name="Wilson R.K."/>
        </authorList>
    </citation>
    <scope>NUCLEOTIDE SEQUENCE [LARGE SCALE GENOMIC DNA]</scope>
    <source>
        <strain evidence="3">DSM 15176</strain>
    </source>
</reference>
<dbReference type="HOGENOM" id="CLU_018716_2_0_9"/>
<dbReference type="STRING" id="411471.SUBVAR_05540"/>
<dbReference type="Pfam" id="PF09822">
    <property type="entry name" value="ABC_transp_aux"/>
    <property type="match status" value="1"/>
</dbReference>
<keyword evidence="4" id="KW-1185">Reference proteome</keyword>
<organism evidence="3 4">
    <name type="scientific">Subdoligranulum variabile DSM 15176</name>
    <dbReference type="NCBI Taxonomy" id="411471"/>
    <lineage>
        <taxon>Bacteria</taxon>
        <taxon>Bacillati</taxon>
        <taxon>Bacillota</taxon>
        <taxon>Clostridia</taxon>
        <taxon>Eubacteriales</taxon>
        <taxon>Oscillospiraceae</taxon>
        <taxon>Subdoligranulum</taxon>
    </lineage>
</organism>
<evidence type="ECO:0000313" key="3">
    <source>
        <dbReference type="EMBL" id="EFB75765.1"/>
    </source>
</evidence>
<keyword evidence="1" id="KW-0472">Membrane</keyword>
<comment type="caution">
    <text evidence="3">The sequence shown here is derived from an EMBL/GenBank/DDBJ whole genome shotgun (WGS) entry which is preliminary data.</text>
</comment>
<feature type="transmembrane region" description="Helical" evidence="1">
    <location>
        <begin position="33"/>
        <end position="53"/>
    </location>
</feature>
<evidence type="ECO:0000256" key="1">
    <source>
        <dbReference type="SAM" id="Phobius"/>
    </source>
</evidence>
<dbReference type="eggNOG" id="COG3225">
    <property type="taxonomic scope" value="Bacteria"/>
</dbReference>
<keyword evidence="1" id="KW-1133">Transmembrane helix</keyword>
<feature type="transmembrane region" description="Helical" evidence="1">
    <location>
        <begin position="456"/>
        <end position="482"/>
    </location>
</feature>
<evidence type="ECO:0000259" key="2">
    <source>
        <dbReference type="Pfam" id="PF09822"/>
    </source>
</evidence>
<sequence>MSAAAGIEEVPQMNLKINWKNLHGSKKTFRNGVYASVLAAVLLVALILLNLVVRALPSKYTEYDISTSALFTLSETSTNLLHELQTDVKAYYLAVSGQEDSNITRLLDRYADESSHFSWEQRDPVLYPTFAKKYDGASTGCVVLTTADNYDVVSYNDMYPMDLDAYYNSGTYQYSFDAENCLTAGIARVIRTTSYRMYELTGHGETSLESDFTETLDNAGVAVEELNLTTAGSIPADADELIINAPLADVTEDEAVMLSAYVEGGGKLLVVTDFTISTSHLDTVLAACGMTRQEGLLVETDADNYPYGYPQTYLMPSISSCEMLAGMTSGMRVYMPIAQGIVQSDDSEYVLTTLLSTSDQAYSLLDYTNAETVEKSEEDPEGSFAVAVAAENTSTGARVVWINCPNALLSATNQSVSGGNAQMLGSLANWFNVEQTTAVISSKSLSAESLTVPNGAMIGLGLLFIFVLPIVCLIAGVVICLIRRRR</sequence>
<gene>
    <name evidence="3" type="ORF">SUBVAR_05540</name>
</gene>
<dbReference type="Proteomes" id="UP000003438">
    <property type="component" value="Unassembled WGS sequence"/>
</dbReference>
<dbReference type="EMBL" id="ACBY02000023">
    <property type="protein sequence ID" value="EFB75765.1"/>
    <property type="molecule type" value="Genomic_DNA"/>
</dbReference>
<feature type="domain" description="ABC-type uncharacterised transport system" evidence="2">
    <location>
        <begin position="200"/>
        <end position="393"/>
    </location>
</feature>
<evidence type="ECO:0000313" key="4">
    <source>
        <dbReference type="Proteomes" id="UP000003438"/>
    </source>
</evidence>
<dbReference type="InterPro" id="IPR019196">
    <property type="entry name" value="ABC_transp_unknown"/>
</dbReference>
<name>D1PMI0_9FIRM</name>
<dbReference type="AlphaFoldDB" id="D1PMI0"/>
<accession>D1PMI0</accession>
<proteinExistence type="predicted"/>